<keyword evidence="9" id="KW-1185">Reference proteome</keyword>
<dbReference type="CDD" id="cd00063">
    <property type="entry name" value="FN3"/>
    <property type="match status" value="4"/>
</dbReference>
<keyword evidence="5" id="KW-0812">Transmembrane</keyword>
<dbReference type="Pfam" id="PF00102">
    <property type="entry name" value="Y_phosphatase"/>
    <property type="match status" value="1"/>
</dbReference>
<dbReference type="OrthoDB" id="8609993at2759"/>
<dbReference type="PROSITE" id="PS50055">
    <property type="entry name" value="TYR_PHOSPHATASE_PTP"/>
    <property type="match status" value="1"/>
</dbReference>
<evidence type="ECO:0000313" key="9">
    <source>
        <dbReference type="Proteomes" id="UP000230750"/>
    </source>
</evidence>
<dbReference type="SUPFAM" id="SSF52799">
    <property type="entry name" value="(Phosphotyrosine protein) phosphatases II"/>
    <property type="match status" value="1"/>
</dbReference>
<comment type="caution">
    <text evidence="8">The sequence shown here is derived from an EMBL/GenBank/DDBJ whole genome shotgun (WGS) entry which is preliminary data.</text>
</comment>
<organism evidence="8 9">
    <name type="scientific">Stichopus japonicus</name>
    <name type="common">Sea cucumber</name>
    <dbReference type="NCBI Taxonomy" id="307972"/>
    <lineage>
        <taxon>Eukaryota</taxon>
        <taxon>Metazoa</taxon>
        <taxon>Echinodermata</taxon>
        <taxon>Eleutherozoa</taxon>
        <taxon>Echinozoa</taxon>
        <taxon>Holothuroidea</taxon>
        <taxon>Aspidochirotacea</taxon>
        <taxon>Aspidochirotida</taxon>
        <taxon>Stichopodidae</taxon>
        <taxon>Apostichopus</taxon>
    </lineage>
</organism>
<evidence type="ECO:0000259" key="6">
    <source>
        <dbReference type="PROSITE" id="PS50055"/>
    </source>
</evidence>
<dbReference type="Pfam" id="PF18861">
    <property type="entry name" value="PTP_tm"/>
    <property type="match status" value="1"/>
</dbReference>
<gene>
    <name evidence="8" type="ORF">BSL78_00800</name>
</gene>
<dbReference type="GO" id="GO:0016020">
    <property type="term" value="C:membrane"/>
    <property type="evidence" value="ECO:0007669"/>
    <property type="project" value="UniProtKB-SubCell"/>
</dbReference>
<dbReference type="Gene3D" id="3.90.190.10">
    <property type="entry name" value="Protein tyrosine phosphatase superfamily"/>
    <property type="match status" value="1"/>
</dbReference>
<dbReference type="EC" id="3.1.3.48" evidence="1"/>
<dbReference type="InterPro" id="IPR000242">
    <property type="entry name" value="PTP_cat"/>
</dbReference>
<dbReference type="Gene3D" id="2.60.40.10">
    <property type="entry name" value="Immunoglobulins"/>
    <property type="match status" value="4"/>
</dbReference>
<feature type="domain" description="Fibronectin type-III" evidence="7">
    <location>
        <begin position="149"/>
        <end position="247"/>
    </location>
</feature>
<feature type="domain" description="Fibronectin type-III" evidence="7">
    <location>
        <begin position="50"/>
        <end position="147"/>
    </location>
</feature>
<dbReference type="PROSITE" id="PS50853">
    <property type="entry name" value="FN3"/>
    <property type="match status" value="4"/>
</dbReference>
<dbReference type="EMBL" id="MRZV01000015">
    <property type="protein sequence ID" value="PIK62277.1"/>
    <property type="molecule type" value="Genomic_DNA"/>
</dbReference>
<evidence type="ECO:0000313" key="8">
    <source>
        <dbReference type="EMBL" id="PIK62277.1"/>
    </source>
</evidence>
<dbReference type="PANTHER" id="PTHR46957">
    <property type="entry name" value="CYTOKINE RECEPTOR"/>
    <property type="match status" value="1"/>
</dbReference>
<feature type="domain" description="Fibronectin type-III" evidence="7">
    <location>
        <begin position="333"/>
        <end position="431"/>
    </location>
</feature>
<dbReference type="SMART" id="SM00194">
    <property type="entry name" value="PTPc"/>
    <property type="match status" value="1"/>
</dbReference>
<keyword evidence="5" id="KW-1133">Transmembrane helix</keyword>
<dbReference type="InterPro" id="IPR029021">
    <property type="entry name" value="Prot-tyrosine_phosphatase-like"/>
</dbReference>
<reference evidence="8 9" key="1">
    <citation type="journal article" date="2017" name="PLoS Biol.">
        <title>The sea cucumber genome provides insights into morphological evolution and visceral regeneration.</title>
        <authorList>
            <person name="Zhang X."/>
            <person name="Sun L."/>
            <person name="Yuan J."/>
            <person name="Sun Y."/>
            <person name="Gao Y."/>
            <person name="Zhang L."/>
            <person name="Li S."/>
            <person name="Dai H."/>
            <person name="Hamel J.F."/>
            <person name="Liu C."/>
            <person name="Yu Y."/>
            <person name="Liu S."/>
            <person name="Lin W."/>
            <person name="Guo K."/>
            <person name="Jin S."/>
            <person name="Xu P."/>
            <person name="Storey K.B."/>
            <person name="Huan P."/>
            <person name="Zhang T."/>
            <person name="Zhou Y."/>
            <person name="Zhang J."/>
            <person name="Lin C."/>
            <person name="Li X."/>
            <person name="Xing L."/>
            <person name="Huo D."/>
            <person name="Sun M."/>
            <person name="Wang L."/>
            <person name="Mercier A."/>
            <person name="Li F."/>
            <person name="Yang H."/>
            <person name="Xiang J."/>
        </authorList>
    </citation>
    <scope>NUCLEOTIDE SEQUENCE [LARGE SCALE GENOMIC DNA]</scope>
    <source>
        <strain evidence="8">Shaxun</strain>
        <tissue evidence="8">Muscle</tissue>
    </source>
</reference>
<dbReference type="InterPro" id="IPR036116">
    <property type="entry name" value="FN3_sf"/>
</dbReference>
<keyword evidence="5" id="KW-0472">Membrane</keyword>
<evidence type="ECO:0000256" key="5">
    <source>
        <dbReference type="SAM" id="Phobius"/>
    </source>
</evidence>
<dbReference type="SMART" id="SM00060">
    <property type="entry name" value="FN3"/>
    <property type="match status" value="5"/>
</dbReference>
<evidence type="ECO:0000256" key="1">
    <source>
        <dbReference type="ARBA" id="ARBA00013064"/>
    </source>
</evidence>
<dbReference type="InterPro" id="IPR013783">
    <property type="entry name" value="Ig-like_fold"/>
</dbReference>
<dbReference type="InterPro" id="IPR050713">
    <property type="entry name" value="RTP_Phos/Ushers"/>
</dbReference>
<name>A0A2G8LPT5_STIJA</name>
<feature type="domain" description="Fibronectin type-III" evidence="7">
    <location>
        <begin position="248"/>
        <end position="332"/>
    </location>
</feature>
<feature type="domain" description="Tyrosine-protein phosphatase" evidence="6">
    <location>
        <begin position="741"/>
        <end position="942"/>
    </location>
</feature>
<dbReference type="PRINTS" id="PR00700">
    <property type="entry name" value="PRTYPHPHTASE"/>
</dbReference>
<dbReference type="Proteomes" id="UP000230750">
    <property type="component" value="Unassembled WGS sequence"/>
</dbReference>
<dbReference type="PANTHER" id="PTHR46957:SF3">
    <property type="entry name" value="CYTOKINE RECEPTOR"/>
    <property type="match status" value="1"/>
</dbReference>
<dbReference type="AlphaFoldDB" id="A0A2G8LPT5"/>
<protein>
    <recommendedName>
        <fullName evidence="1">protein-tyrosine-phosphatase</fullName>
        <ecNumber evidence="1">3.1.3.48</ecNumber>
    </recommendedName>
</protein>
<evidence type="ECO:0000256" key="2">
    <source>
        <dbReference type="ARBA" id="ARBA00022737"/>
    </source>
</evidence>
<accession>A0A2G8LPT5</accession>
<dbReference type="Pfam" id="PF00041">
    <property type="entry name" value="fn3"/>
    <property type="match status" value="2"/>
</dbReference>
<dbReference type="InterPro" id="IPR041201">
    <property type="entry name" value="PTPRJ_TM"/>
</dbReference>
<proteinExistence type="predicted"/>
<dbReference type="STRING" id="307972.A0A2G8LPT5"/>
<evidence type="ECO:0000256" key="4">
    <source>
        <dbReference type="SAM" id="MobiDB-lite"/>
    </source>
</evidence>
<feature type="transmembrane region" description="Helical" evidence="5">
    <location>
        <begin position="578"/>
        <end position="610"/>
    </location>
</feature>
<dbReference type="InterPro" id="IPR003961">
    <property type="entry name" value="FN3_dom"/>
</dbReference>
<evidence type="ECO:0000259" key="7">
    <source>
        <dbReference type="PROSITE" id="PS50853"/>
    </source>
</evidence>
<sequence length="942" mass="104390">MDGFIGGGINVTSWPVVIQGLTPGQEYSFNVTTIANDIRSTPASILALTIPETIETFEVSDIRNGDIRIAWIPPVMEGLPIDEYLVRIRPDGNERDTILRSIPPTETTDRFNGATGFYYEVSLTSVVRGQQGDTSESEPVSAFVLLAPAPAILNTPTDEDVGATFADLSWMTTGSRLYYEIFYESNSTGESSRTIPATENTFRLDDLTPSTFYNVSLEAVSEFQIVDGELIEARSDPSFLMISTKSLPPRNLSALSVEATSVTWVWLPPNDTANTYSYIVQISPGQLSQEINATTFNAVGLTDETEYTISVLAVLGMSQSLPLRDTVTTLSSRPSIITGFGTPVTPSTNVTLVWDLPKPGDDVRYIQVKINGSEEAGNGVDQRVINASRTSSSLRVSGLRPAYRYNFSICAVNNHGSSDPTTDGPYLIPETAPPQSPLKVQIVSTTTTTMTVEIFDPFFSDVNGPIVNYALLVTTGSEDDVVSSVPNTYIQAQTFTVLPPYQTTPVMFNPYDIRARDGSGQYIIGTNSECVLASNFPEDQYCNGPLKSSTSYRVALRGYGVDGRFQDSLWSDPAVTGFTLWILIAIIVGIFVILVLVIILFCCICCCCSSKQSKPARRKRLHPEENIVIDSTSLEDFRLPGDEEEEEENSSENEFVPELTSYRKKRTLGSTQKKYRKSKKRNSRRRTVESTSSAGETVNPGFDDQRSMVSTVVSTPTSNPVVIGQFQEHVKDMSTPQNFGFRTEYETLKTVNIAMTTDVALKPENKAKNRYKDIVPYDDNRVRLMEVREGSTDYINASSVKLFAWHQYISTQGPLPDTVKDFWQMVWENRSTTIVMLSNLVENGKVRCVQYWADVDTSLTFGDYTVTGTGVTTKENWEIRDLTLSKNGVPMAIRHFHFHDWADHGIPVNPLPMLDFIHEVRGTDANNLGPLLVHCRNLEMAS</sequence>
<keyword evidence="3" id="KW-0378">Hydrolase</keyword>
<feature type="region of interest" description="Disordered" evidence="4">
    <location>
        <begin position="668"/>
        <end position="706"/>
    </location>
</feature>
<keyword evidence="2" id="KW-0677">Repeat</keyword>
<keyword evidence="3" id="KW-0904">Protein phosphatase</keyword>
<feature type="compositionally biased region" description="Basic residues" evidence="4">
    <location>
        <begin position="668"/>
        <end position="685"/>
    </location>
</feature>
<dbReference type="SUPFAM" id="SSF49265">
    <property type="entry name" value="Fibronectin type III"/>
    <property type="match status" value="4"/>
</dbReference>
<evidence type="ECO:0000256" key="3">
    <source>
        <dbReference type="ARBA" id="ARBA00022912"/>
    </source>
</evidence>
<dbReference type="GO" id="GO:0004725">
    <property type="term" value="F:protein tyrosine phosphatase activity"/>
    <property type="evidence" value="ECO:0007669"/>
    <property type="project" value="UniProtKB-EC"/>
</dbReference>